<dbReference type="Pfam" id="PF12704">
    <property type="entry name" value="MacB_PCD"/>
    <property type="match status" value="1"/>
</dbReference>
<evidence type="ECO:0000256" key="4">
    <source>
        <dbReference type="ARBA" id="ARBA00022989"/>
    </source>
</evidence>
<feature type="domain" description="ABC3 transporter permease C-terminal" evidence="8">
    <location>
        <begin position="266"/>
        <end position="390"/>
    </location>
</feature>
<evidence type="ECO:0000256" key="3">
    <source>
        <dbReference type="ARBA" id="ARBA00022692"/>
    </source>
</evidence>
<keyword evidence="2" id="KW-1003">Cell membrane</keyword>
<proteinExistence type="inferred from homology"/>
<gene>
    <name evidence="10" type="ORF">A3H61_01465</name>
</gene>
<name>A0A1G2A5Z5_9BACT</name>
<dbReference type="EMBL" id="MHJU01000039">
    <property type="protein sequence ID" value="OGY72262.1"/>
    <property type="molecule type" value="Genomic_DNA"/>
</dbReference>
<accession>A0A1G2A5Z5</accession>
<feature type="transmembrane region" description="Helical" evidence="7">
    <location>
        <begin position="21"/>
        <end position="42"/>
    </location>
</feature>
<dbReference type="InterPro" id="IPR003838">
    <property type="entry name" value="ABC3_permease_C"/>
</dbReference>
<evidence type="ECO:0000256" key="1">
    <source>
        <dbReference type="ARBA" id="ARBA00004651"/>
    </source>
</evidence>
<feature type="domain" description="MacB-like periplasmic core" evidence="9">
    <location>
        <begin position="21"/>
        <end position="236"/>
    </location>
</feature>
<evidence type="ECO:0000259" key="8">
    <source>
        <dbReference type="Pfam" id="PF02687"/>
    </source>
</evidence>
<dbReference type="GO" id="GO:0005886">
    <property type="term" value="C:plasma membrane"/>
    <property type="evidence" value="ECO:0007669"/>
    <property type="project" value="UniProtKB-SubCell"/>
</dbReference>
<keyword evidence="3 7" id="KW-0812">Transmembrane</keyword>
<evidence type="ECO:0000313" key="10">
    <source>
        <dbReference type="EMBL" id="OGY72262.1"/>
    </source>
</evidence>
<feature type="transmembrane region" description="Helical" evidence="7">
    <location>
        <begin position="356"/>
        <end position="380"/>
    </location>
</feature>
<dbReference type="GO" id="GO:0022857">
    <property type="term" value="F:transmembrane transporter activity"/>
    <property type="evidence" value="ECO:0007669"/>
    <property type="project" value="TreeGrafter"/>
</dbReference>
<protein>
    <recommendedName>
        <fullName evidence="12">ABC3 transporter permease protein domain-containing protein</fullName>
    </recommendedName>
</protein>
<evidence type="ECO:0008006" key="12">
    <source>
        <dbReference type="Google" id="ProtNLM"/>
    </source>
</evidence>
<dbReference type="InterPro" id="IPR050250">
    <property type="entry name" value="Macrolide_Exporter_MacB"/>
</dbReference>
<evidence type="ECO:0000313" key="11">
    <source>
        <dbReference type="Proteomes" id="UP000178315"/>
    </source>
</evidence>
<comment type="similarity">
    <text evidence="6">Belongs to the ABC-4 integral membrane protein family.</text>
</comment>
<keyword evidence="4 7" id="KW-1133">Transmembrane helix</keyword>
<evidence type="ECO:0000256" key="5">
    <source>
        <dbReference type="ARBA" id="ARBA00023136"/>
    </source>
</evidence>
<keyword evidence="5 7" id="KW-0472">Membrane</keyword>
<dbReference type="Proteomes" id="UP000178315">
    <property type="component" value="Unassembled WGS sequence"/>
</dbReference>
<comment type="caution">
    <text evidence="10">The sequence shown here is derived from an EMBL/GenBank/DDBJ whole genome shotgun (WGS) entry which is preliminary data.</text>
</comment>
<dbReference type="InterPro" id="IPR025857">
    <property type="entry name" value="MacB_PCD"/>
</dbReference>
<dbReference type="PANTHER" id="PTHR30572:SF4">
    <property type="entry name" value="ABC TRANSPORTER PERMEASE YTRF"/>
    <property type="match status" value="1"/>
</dbReference>
<dbReference type="AlphaFoldDB" id="A0A1G2A5Z5"/>
<comment type="subcellular location">
    <subcellularLocation>
        <location evidence="1">Cell membrane</location>
        <topology evidence="1">Multi-pass membrane protein</topology>
    </subcellularLocation>
</comment>
<feature type="transmembrane region" description="Helical" evidence="7">
    <location>
        <begin position="262"/>
        <end position="288"/>
    </location>
</feature>
<reference evidence="10 11" key="1">
    <citation type="journal article" date="2016" name="Nat. Commun.">
        <title>Thousands of microbial genomes shed light on interconnected biogeochemical processes in an aquifer system.</title>
        <authorList>
            <person name="Anantharaman K."/>
            <person name="Brown C.T."/>
            <person name="Hug L.A."/>
            <person name="Sharon I."/>
            <person name="Castelle C.J."/>
            <person name="Probst A.J."/>
            <person name="Thomas B.C."/>
            <person name="Singh A."/>
            <person name="Wilkins M.J."/>
            <person name="Karaoz U."/>
            <person name="Brodie E.L."/>
            <person name="Williams K.H."/>
            <person name="Hubbard S.S."/>
            <person name="Banfield J.F."/>
        </authorList>
    </citation>
    <scope>NUCLEOTIDE SEQUENCE [LARGE SCALE GENOMIC DNA]</scope>
</reference>
<evidence type="ECO:0000256" key="6">
    <source>
        <dbReference type="ARBA" id="ARBA00038076"/>
    </source>
</evidence>
<organism evidence="10 11">
    <name type="scientific">Candidatus Jacksonbacteria bacterium RIFCSPLOWO2_02_FULL_44_20</name>
    <dbReference type="NCBI Taxonomy" id="1798460"/>
    <lineage>
        <taxon>Bacteria</taxon>
        <taxon>Candidatus Jacksoniibacteriota</taxon>
    </lineage>
</organism>
<dbReference type="Pfam" id="PF02687">
    <property type="entry name" value="FtsX"/>
    <property type="match status" value="1"/>
</dbReference>
<dbReference type="PANTHER" id="PTHR30572">
    <property type="entry name" value="MEMBRANE COMPONENT OF TRANSPORTER-RELATED"/>
    <property type="match status" value="1"/>
</dbReference>
<evidence type="ECO:0000259" key="9">
    <source>
        <dbReference type="Pfam" id="PF12704"/>
    </source>
</evidence>
<evidence type="ECO:0000256" key="7">
    <source>
        <dbReference type="SAM" id="Phobius"/>
    </source>
</evidence>
<sequence length="397" mass="43162">MIFFNLLHLSIRNFKNMKLRSMLTVLGIGIGIGAILFLVSLGQGLQRLLIERITTAEALLTLDILPPGGDKIILNKESLERIRAIPEVAEISPVKSVKARASFEGVTAGITANFVEDNFFRLSGLDKQLTKQKSQARDVGAIIFENEKSVIISTAVAKLLSMDDPINKIIDIKIASENDLPVTVESFTIVDTTNDELSSLVYIPTRAYPQGQDIVYDNMKVSVTSTVALEPVRETIVESGFLVSALSDTVRQANRVFSIMKIILAIFGIIALIVAAIGMFNTMTIALLERTNEIGIMRSIGASRKDIWVMFLTEALVIGFLGGVSGVGVGVGGGELTNVGLNFLASRLGGESLDVFYYPVWFMISIVLFSTLVALGTGFYPAQRAAHLNPLDALRYK</sequence>
<feature type="transmembrane region" description="Helical" evidence="7">
    <location>
        <begin position="308"/>
        <end position="331"/>
    </location>
</feature>
<evidence type="ECO:0000256" key="2">
    <source>
        <dbReference type="ARBA" id="ARBA00022475"/>
    </source>
</evidence>